<evidence type="ECO:0000313" key="2">
    <source>
        <dbReference type="Proteomes" id="UP000177309"/>
    </source>
</evidence>
<dbReference type="Proteomes" id="UP000177309">
    <property type="component" value="Unassembled WGS sequence"/>
</dbReference>
<gene>
    <name evidence="1" type="ORF">A2462_00790</name>
</gene>
<dbReference type="EMBL" id="MEUI01000042">
    <property type="protein sequence ID" value="OGC32918.1"/>
    <property type="molecule type" value="Genomic_DNA"/>
</dbReference>
<name>A0A1F4TJL6_UNCSA</name>
<dbReference type="Pfam" id="PF16263">
    <property type="entry name" value="DUF4917"/>
    <property type="match status" value="1"/>
</dbReference>
<dbReference type="InterPro" id="IPR032581">
    <property type="entry name" value="DUF4917"/>
</dbReference>
<evidence type="ECO:0008006" key="3">
    <source>
        <dbReference type="Google" id="ProtNLM"/>
    </source>
</evidence>
<comment type="caution">
    <text evidence="1">The sequence shown here is derived from an EMBL/GenBank/DDBJ whole genome shotgun (WGS) entry which is preliminary data.</text>
</comment>
<evidence type="ECO:0000313" key="1">
    <source>
        <dbReference type="EMBL" id="OGC32918.1"/>
    </source>
</evidence>
<organism evidence="1 2">
    <name type="scientific">candidate division WOR-1 bacterium RIFOXYC2_FULL_41_25</name>
    <dbReference type="NCBI Taxonomy" id="1802586"/>
    <lineage>
        <taxon>Bacteria</taxon>
        <taxon>Bacillati</taxon>
        <taxon>Saganbacteria</taxon>
    </lineage>
</organism>
<proteinExistence type="predicted"/>
<dbReference type="AlphaFoldDB" id="A0A1F4TJL6"/>
<accession>A0A1F4TJL6</accession>
<reference evidence="1 2" key="1">
    <citation type="journal article" date="2016" name="Nat. Commun.">
        <title>Thousands of microbial genomes shed light on interconnected biogeochemical processes in an aquifer system.</title>
        <authorList>
            <person name="Anantharaman K."/>
            <person name="Brown C.T."/>
            <person name="Hug L.A."/>
            <person name="Sharon I."/>
            <person name="Castelle C.J."/>
            <person name="Probst A.J."/>
            <person name="Thomas B.C."/>
            <person name="Singh A."/>
            <person name="Wilkins M.J."/>
            <person name="Karaoz U."/>
            <person name="Brodie E.L."/>
            <person name="Williams K.H."/>
            <person name="Hubbard S.S."/>
            <person name="Banfield J.F."/>
        </authorList>
    </citation>
    <scope>NUCLEOTIDE SEQUENCE [LARGE SCALE GENOMIC DNA]</scope>
</reference>
<protein>
    <recommendedName>
        <fullName evidence="3">DUF4917 domain-containing protein</fullName>
    </recommendedName>
</protein>
<sequence>MAKDKSVKPIMTFQAALADAGEKPHLLLGNGFSIALKPDIFSYSSLFDECIKQKCISPQAMKVFKKFNTKDFEIVIRSLNDASRVLSAYKKDRSLNGQLIRDAKAIKETLVKLLSSKHPENPSQITEQQYLGCIKFLTTFGIIYTLNYDLLLYWVIMKALEADPHRYDDGFRNEEGEDYVVWYPERSERQNVYYLHGALHLFDAGAEIRKFTWNRTGINLMKQIKGQLEQNSFPLFVAEGTSKEKMTRVNHSAYLGRGVRSFAKIGGSLFVYGHSLAENDSHYLSLLAKNKVEKLFISIFDDGSSKQKNTNDTIRQRAEAIATARAQLKEGYPIEVYYYDATSAKVWG</sequence>